<proteinExistence type="predicted"/>
<protein>
    <submittedName>
        <fullName evidence="2">Helix-turn-helix domain-containing protein</fullName>
    </submittedName>
</protein>
<evidence type="ECO:0000313" key="2">
    <source>
        <dbReference type="EMBL" id="SDZ97149.1"/>
    </source>
</evidence>
<gene>
    <name evidence="2" type="ORF">SAMN04488525_101754</name>
</gene>
<dbReference type="InterPro" id="IPR001387">
    <property type="entry name" value="Cro/C1-type_HTH"/>
</dbReference>
<feature type="domain" description="HTH cro/C1-type" evidence="1">
    <location>
        <begin position="7"/>
        <end position="59"/>
    </location>
</feature>
<dbReference type="GO" id="GO:0003677">
    <property type="term" value="F:DNA binding"/>
    <property type="evidence" value="ECO:0007669"/>
    <property type="project" value="InterPro"/>
</dbReference>
<accession>A0AB37ZXI1</accession>
<dbReference type="SMART" id="SM00530">
    <property type="entry name" value="HTH_XRE"/>
    <property type="match status" value="1"/>
</dbReference>
<dbReference type="PROSITE" id="PS50943">
    <property type="entry name" value="HTH_CROC1"/>
    <property type="match status" value="1"/>
</dbReference>
<dbReference type="InterPro" id="IPR010982">
    <property type="entry name" value="Lambda_DNA-bd_dom_sf"/>
</dbReference>
<dbReference type="AlphaFoldDB" id="A0AB37ZXI1"/>
<dbReference type="RefSeq" id="WP_086986806.1">
    <property type="nucleotide sequence ID" value="NZ_FJNA01000002.1"/>
</dbReference>
<dbReference type="Pfam" id="PF01381">
    <property type="entry name" value="HTH_3"/>
    <property type="match status" value="1"/>
</dbReference>
<dbReference type="SUPFAM" id="SSF47413">
    <property type="entry name" value="lambda repressor-like DNA-binding domains"/>
    <property type="match status" value="1"/>
</dbReference>
<comment type="caution">
    <text evidence="2">The sequence shown here is derived from an EMBL/GenBank/DDBJ whole genome shotgun (WGS) entry which is preliminary data.</text>
</comment>
<evidence type="ECO:0000259" key="1">
    <source>
        <dbReference type="PROSITE" id="PS50943"/>
    </source>
</evidence>
<dbReference type="EMBL" id="FNQH01000001">
    <property type="protein sequence ID" value="SDZ97149.1"/>
    <property type="molecule type" value="Genomic_DNA"/>
</dbReference>
<evidence type="ECO:0000313" key="3">
    <source>
        <dbReference type="Proteomes" id="UP000199042"/>
    </source>
</evidence>
<name>A0AB37ZXI1_9LACT</name>
<organism evidence="2 3">
    <name type="scientific">Trichococcus collinsii</name>
    <dbReference type="NCBI Taxonomy" id="157076"/>
    <lineage>
        <taxon>Bacteria</taxon>
        <taxon>Bacillati</taxon>
        <taxon>Bacillota</taxon>
        <taxon>Bacilli</taxon>
        <taxon>Lactobacillales</taxon>
        <taxon>Carnobacteriaceae</taxon>
        <taxon>Trichococcus</taxon>
    </lineage>
</organism>
<reference evidence="2 3" key="1">
    <citation type="submission" date="2016-10" db="EMBL/GenBank/DDBJ databases">
        <authorList>
            <person name="Varghese N."/>
            <person name="Submissions S."/>
        </authorList>
    </citation>
    <scope>NUCLEOTIDE SEQUENCE [LARGE SCALE GENOMIC DNA]</scope>
    <source>
        <strain evidence="2 3">DSM 14526</strain>
    </source>
</reference>
<keyword evidence="3" id="KW-1185">Reference proteome</keyword>
<dbReference type="Gene3D" id="1.10.260.40">
    <property type="entry name" value="lambda repressor-like DNA-binding domains"/>
    <property type="match status" value="1"/>
</dbReference>
<dbReference type="CDD" id="cd00093">
    <property type="entry name" value="HTH_XRE"/>
    <property type="match status" value="1"/>
</dbReference>
<sequence length="109" mass="12337">MTVFDRVKNLADKRGMSIADVEEKVGMGKNAIYKWKRQNAATDKLELVADYFDVSIDYLLGRAEKSKESDPAKDLDEILDKAMSFDGKPLTEIDKEAIRAFLQGRFSSK</sequence>
<dbReference type="Proteomes" id="UP000199042">
    <property type="component" value="Unassembled WGS sequence"/>
</dbReference>